<dbReference type="EMBL" id="BSYO01000012">
    <property type="protein sequence ID" value="GMH12756.1"/>
    <property type="molecule type" value="Genomic_DNA"/>
</dbReference>
<reference evidence="1" key="1">
    <citation type="submission" date="2023-05" db="EMBL/GenBank/DDBJ databases">
        <title>Nepenthes gracilis genome sequencing.</title>
        <authorList>
            <person name="Fukushima K."/>
        </authorList>
    </citation>
    <scope>NUCLEOTIDE SEQUENCE</scope>
    <source>
        <strain evidence="1">SING2019-196</strain>
    </source>
</reference>
<organism evidence="1 2">
    <name type="scientific">Nepenthes gracilis</name>
    <name type="common">Slender pitcher plant</name>
    <dbReference type="NCBI Taxonomy" id="150966"/>
    <lineage>
        <taxon>Eukaryota</taxon>
        <taxon>Viridiplantae</taxon>
        <taxon>Streptophyta</taxon>
        <taxon>Embryophyta</taxon>
        <taxon>Tracheophyta</taxon>
        <taxon>Spermatophyta</taxon>
        <taxon>Magnoliopsida</taxon>
        <taxon>eudicotyledons</taxon>
        <taxon>Gunneridae</taxon>
        <taxon>Pentapetalae</taxon>
        <taxon>Caryophyllales</taxon>
        <taxon>Nepenthaceae</taxon>
        <taxon>Nepenthes</taxon>
    </lineage>
</organism>
<protein>
    <submittedName>
        <fullName evidence="1">Uncharacterized protein</fullName>
    </submittedName>
</protein>
<evidence type="ECO:0000313" key="1">
    <source>
        <dbReference type="EMBL" id="GMH12756.1"/>
    </source>
</evidence>
<gene>
    <name evidence="1" type="ORF">Nepgr_014597</name>
</gene>
<sequence length="60" mass="6612">RVRNYSVPSFRSKNDKPICDLIANFDSSSCSLPQSLFSESGLVVKGFQSVQLFIVSISDP</sequence>
<evidence type="ECO:0000313" key="2">
    <source>
        <dbReference type="Proteomes" id="UP001279734"/>
    </source>
</evidence>
<keyword evidence="2" id="KW-1185">Reference proteome</keyword>
<name>A0AAD3SLE7_NEPGR</name>
<comment type="caution">
    <text evidence="1">The sequence shown here is derived from an EMBL/GenBank/DDBJ whole genome shotgun (WGS) entry which is preliminary data.</text>
</comment>
<accession>A0AAD3SLE7</accession>
<dbReference type="Proteomes" id="UP001279734">
    <property type="component" value="Unassembled WGS sequence"/>
</dbReference>
<proteinExistence type="predicted"/>
<feature type="non-terminal residue" evidence="1">
    <location>
        <position position="1"/>
    </location>
</feature>
<dbReference type="AlphaFoldDB" id="A0AAD3SLE7"/>